<evidence type="ECO:0008006" key="3">
    <source>
        <dbReference type="Google" id="ProtNLM"/>
    </source>
</evidence>
<gene>
    <name evidence="1" type="ORF">DDF65_18220</name>
</gene>
<dbReference type="Pfam" id="PF11903">
    <property type="entry name" value="ParD_like"/>
    <property type="match status" value="1"/>
</dbReference>
<dbReference type="RefSeq" id="WP_116569059.1">
    <property type="nucleotide sequence ID" value="NZ_QDKP01000052.1"/>
</dbReference>
<organism evidence="1 2">
    <name type="scientific">Caulobacter radicis</name>
    <dbReference type="NCBI Taxonomy" id="2172650"/>
    <lineage>
        <taxon>Bacteria</taxon>
        <taxon>Pseudomonadati</taxon>
        <taxon>Pseudomonadota</taxon>
        <taxon>Alphaproteobacteria</taxon>
        <taxon>Caulobacterales</taxon>
        <taxon>Caulobacteraceae</taxon>
        <taxon>Caulobacter</taxon>
    </lineage>
</organism>
<proteinExistence type="predicted"/>
<dbReference type="Proteomes" id="UP000244913">
    <property type="component" value="Unassembled WGS sequence"/>
</dbReference>
<accession>A0A2T9J4R1</accession>
<evidence type="ECO:0000313" key="1">
    <source>
        <dbReference type="EMBL" id="PVM75763.1"/>
    </source>
</evidence>
<keyword evidence="2" id="KW-1185">Reference proteome</keyword>
<protein>
    <recommendedName>
        <fullName evidence="3">ParD-like family protein</fullName>
    </recommendedName>
</protein>
<dbReference type="EMBL" id="QDKP01000052">
    <property type="protein sequence ID" value="PVM75763.1"/>
    <property type="molecule type" value="Genomic_DNA"/>
</dbReference>
<name>A0A2T9J4R1_9CAUL</name>
<sequence length="71" mass="7820">MGIVNIEDELHEQLRRASKASYRSINGQAAFWIRIGMLSELNPGLTFQELVARELKEAGVDAPHLPATTSA</sequence>
<comment type="caution">
    <text evidence="1">The sequence shown here is derived from an EMBL/GenBank/DDBJ whole genome shotgun (WGS) entry which is preliminary data.</text>
</comment>
<reference evidence="1 2" key="1">
    <citation type="submission" date="2018-04" db="EMBL/GenBank/DDBJ databases">
        <title>The genome sequence of Caulobacter sp. 736.</title>
        <authorList>
            <person name="Gao J."/>
            <person name="Sun J."/>
        </authorList>
    </citation>
    <scope>NUCLEOTIDE SEQUENCE [LARGE SCALE GENOMIC DNA]</scope>
    <source>
        <strain evidence="1 2">736</strain>
    </source>
</reference>
<dbReference type="AlphaFoldDB" id="A0A2T9J4R1"/>
<evidence type="ECO:0000313" key="2">
    <source>
        <dbReference type="Proteomes" id="UP000244913"/>
    </source>
</evidence>
<dbReference type="InterPro" id="IPR021831">
    <property type="entry name" value="ParD-like"/>
</dbReference>